<name>A0AA41SYP8_SCICA</name>
<evidence type="ECO:0000256" key="2">
    <source>
        <dbReference type="PROSITE-ProRule" id="PRU00117"/>
    </source>
</evidence>
<evidence type="ECO:0000313" key="5">
    <source>
        <dbReference type="Proteomes" id="UP001166674"/>
    </source>
</evidence>
<dbReference type="InterPro" id="IPR004087">
    <property type="entry name" value="KH_dom"/>
</dbReference>
<dbReference type="PROSITE" id="PS50084">
    <property type="entry name" value="KH_TYPE_1"/>
    <property type="match status" value="1"/>
</dbReference>
<keyword evidence="1" id="KW-0677">Repeat</keyword>
<keyword evidence="5" id="KW-1185">Reference proteome</keyword>
<protein>
    <submittedName>
        <fullName evidence="4">Poly(RC)-binding protein 2</fullName>
    </submittedName>
</protein>
<dbReference type="EMBL" id="JAATJV010296597">
    <property type="protein sequence ID" value="MBZ3877424.1"/>
    <property type="molecule type" value="Genomic_DNA"/>
</dbReference>
<evidence type="ECO:0000259" key="3">
    <source>
        <dbReference type="SMART" id="SM00322"/>
    </source>
</evidence>
<accession>A0AA41SYP8</accession>
<dbReference type="InterPro" id="IPR036612">
    <property type="entry name" value="KH_dom_type_1_sf"/>
</dbReference>
<proteinExistence type="predicted"/>
<keyword evidence="2" id="KW-0694">RNA-binding</keyword>
<dbReference type="Pfam" id="PF00013">
    <property type="entry name" value="KH_1"/>
    <property type="match status" value="1"/>
</dbReference>
<dbReference type="SUPFAM" id="SSF54791">
    <property type="entry name" value="Eukaryotic type KH-domain (KH-domain type I)"/>
    <property type="match status" value="1"/>
</dbReference>
<evidence type="ECO:0000256" key="1">
    <source>
        <dbReference type="ARBA" id="ARBA00022737"/>
    </source>
</evidence>
<sequence length="208" mass="21871">MLPNSTERAITIAGIPQSVIECVTQICVVLLESPAKGVTILNRPKPPSSPVFFAGLYAIPPPDLTKLRHLATKSHFPMTHGNTRFNGIGSSSPEVKGYWGLDASAQTTSHELTIPNDLIGCIIGRQGAKINDTRQMSGVQIKIAIPVEGSTDGQVNITGSVASVGLAQYQINVRLSSETVARRAASSADSPIVPLGGSPPPMIHLCSL</sequence>
<organism evidence="4 5">
    <name type="scientific">Sciurus carolinensis</name>
    <name type="common">Eastern gray squirrel</name>
    <dbReference type="NCBI Taxonomy" id="30640"/>
    <lineage>
        <taxon>Eukaryota</taxon>
        <taxon>Metazoa</taxon>
        <taxon>Chordata</taxon>
        <taxon>Craniata</taxon>
        <taxon>Vertebrata</taxon>
        <taxon>Euteleostomi</taxon>
        <taxon>Mammalia</taxon>
        <taxon>Eutheria</taxon>
        <taxon>Euarchontoglires</taxon>
        <taxon>Glires</taxon>
        <taxon>Rodentia</taxon>
        <taxon>Sciuromorpha</taxon>
        <taxon>Sciuridae</taxon>
        <taxon>Sciurinae</taxon>
        <taxon>Sciurini</taxon>
        <taxon>Sciurus</taxon>
    </lineage>
</organism>
<dbReference type="CDD" id="cd22521">
    <property type="entry name" value="KH-I_PCBP1_2_rpt3"/>
    <property type="match status" value="1"/>
</dbReference>
<feature type="domain" description="K Homology" evidence="3">
    <location>
        <begin position="106"/>
        <end position="176"/>
    </location>
</feature>
<dbReference type="SMART" id="SM00322">
    <property type="entry name" value="KH"/>
    <property type="match status" value="1"/>
</dbReference>
<comment type="caution">
    <text evidence="4">The sequence shown here is derived from an EMBL/GenBank/DDBJ whole genome shotgun (WGS) entry which is preliminary data.</text>
</comment>
<dbReference type="PANTHER" id="PTHR10288">
    <property type="entry name" value="KH DOMAIN CONTAINING RNA BINDING PROTEIN"/>
    <property type="match status" value="1"/>
</dbReference>
<dbReference type="InterPro" id="IPR004088">
    <property type="entry name" value="KH_dom_type_1"/>
</dbReference>
<dbReference type="AlphaFoldDB" id="A0AA41SYP8"/>
<dbReference type="Gene3D" id="3.30.1370.10">
    <property type="entry name" value="K Homology domain, type 1"/>
    <property type="match status" value="1"/>
</dbReference>
<dbReference type="Proteomes" id="UP001166674">
    <property type="component" value="Unassembled WGS sequence"/>
</dbReference>
<evidence type="ECO:0000313" key="4">
    <source>
        <dbReference type="EMBL" id="MBZ3877424.1"/>
    </source>
</evidence>
<reference evidence="4" key="1">
    <citation type="submission" date="2020-03" db="EMBL/GenBank/DDBJ databases">
        <title>Studies in the Genomics of Life Span.</title>
        <authorList>
            <person name="Glass D."/>
        </authorList>
    </citation>
    <scope>NUCLEOTIDE SEQUENCE</scope>
    <source>
        <strain evidence="4">SUZIE</strain>
        <tissue evidence="4">Muscle</tissue>
    </source>
</reference>
<gene>
    <name evidence="4" type="ORF">SUZIE_142870</name>
</gene>
<dbReference type="GO" id="GO:0003723">
    <property type="term" value="F:RNA binding"/>
    <property type="evidence" value="ECO:0007669"/>
    <property type="project" value="UniProtKB-UniRule"/>
</dbReference>